<gene>
    <name evidence="1" type="ORF">FD34_GL001275</name>
</gene>
<evidence type="ECO:0000313" key="1">
    <source>
        <dbReference type="EMBL" id="KRM37525.1"/>
    </source>
</evidence>
<protein>
    <submittedName>
        <fullName evidence="1">Uncharacterized protein</fullName>
    </submittedName>
</protein>
<proteinExistence type="predicted"/>
<evidence type="ECO:0000313" key="2">
    <source>
        <dbReference type="Proteomes" id="UP000051085"/>
    </source>
</evidence>
<accession>A0A922PVU3</accession>
<dbReference type="RefSeq" id="WP_152936736.1">
    <property type="nucleotide sequence ID" value="NZ_AZGO01000030.1"/>
</dbReference>
<dbReference type="AlphaFoldDB" id="A0A922PVU3"/>
<reference evidence="1 2" key="1">
    <citation type="journal article" date="2015" name="Genome Announc.">
        <title>Expanding the biotechnology potential of lactobacilli through comparative genomics of 213 strains and associated genera.</title>
        <authorList>
            <person name="Sun Z."/>
            <person name="Harris H.M."/>
            <person name="McCann A."/>
            <person name="Guo C."/>
            <person name="Argimon S."/>
            <person name="Zhang W."/>
            <person name="Yang X."/>
            <person name="Jeffery I.B."/>
            <person name="Cooney J.C."/>
            <person name="Kagawa T.F."/>
            <person name="Liu W."/>
            <person name="Song Y."/>
            <person name="Salvetti E."/>
            <person name="Wrobel A."/>
            <person name="Rasinkangas P."/>
            <person name="Parkhill J."/>
            <person name="Rea M.C."/>
            <person name="O'Sullivan O."/>
            <person name="Ritari J."/>
            <person name="Douillard F.P."/>
            <person name="Paul Ross R."/>
            <person name="Yang R."/>
            <person name="Briner A.E."/>
            <person name="Felis G.E."/>
            <person name="de Vos W.M."/>
            <person name="Barrangou R."/>
            <person name="Klaenhammer T.R."/>
            <person name="Caufield P.W."/>
            <person name="Cui Y."/>
            <person name="Zhang H."/>
            <person name="O'Toole P.W."/>
        </authorList>
    </citation>
    <scope>NUCLEOTIDE SEQUENCE [LARGE SCALE GENOMIC DNA]</scope>
    <source>
        <strain evidence="1 2">DSM 8475</strain>
    </source>
</reference>
<comment type="caution">
    <text evidence="1">The sequence shown here is derived from an EMBL/GenBank/DDBJ whole genome shotgun (WGS) entry which is preliminary data.</text>
</comment>
<dbReference type="GeneID" id="87978846"/>
<dbReference type="EMBL" id="AZGO01000030">
    <property type="protein sequence ID" value="KRM37525.1"/>
    <property type="molecule type" value="Genomic_DNA"/>
</dbReference>
<sequence length="107" mass="12217">MLTVWNETEMLTGVYKEKESDADAKYGPQPNYIYFNRNGTLMMATPEIGGSDEGYYGSAYRGIWKAMGNNCFILNVHSVYNKDHYKLELNKDGSHISFETTAKHPHI</sequence>
<dbReference type="Proteomes" id="UP000051085">
    <property type="component" value="Unassembled WGS sequence"/>
</dbReference>
<organism evidence="1 2">
    <name type="scientific">Limosilactobacillus pontis DSM 8475</name>
    <dbReference type="NCBI Taxonomy" id="1423794"/>
    <lineage>
        <taxon>Bacteria</taxon>
        <taxon>Bacillati</taxon>
        <taxon>Bacillota</taxon>
        <taxon>Bacilli</taxon>
        <taxon>Lactobacillales</taxon>
        <taxon>Lactobacillaceae</taxon>
        <taxon>Limosilactobacillus</taxon>
    </lineage>
</organism>
<name>A0A922PVU3_9LACO</name>